<evidence type="ECO:0000313" key="1">
    <source>
        <dbReference type="EMBL" id="CAB4129656.1"/>
    </source>
</evidence>
<sequence length="985" mass="111892">MVKYKCPPQGPTGASTFSDNIVGLQLVQGGGLTNANFDFTTTVVEKVNRSFDIGTFSTPISLNDLGINLGKSFQIFQNNFKVTPNFDSTKITNFTAYGSLTKRFESSIINIINYFPAALEIINLRENYTTGNTAQNIIFYPNENVTELNLDISSIRNPFGINFTVNATSDINSLEFSISKYRNLKETYPAYVLIVNGGKYTVSYLFPSQSLTAGTLTIQVDGNPFSGNSTSVDTIVIRPNDVIVNEVFNLNLDEVDEFLLYRYVTPIYTAQFQIPTEADNGNIFTRYQNVTWPLDGSWNLDIRTENFSSYIQNLNQIGNEFDSQQTDLLSRFYVTDAFQEFDTPDKKVEKTLRIYGRSFDESKKYIDALSFMTSVNYNVGNDIPSKLLPNLAETLGWSTNISPITNVDYLTSVYGTTENAFPGYSTSQTIDDLNSQFYRNLILNSAYLYKSKGTRKAIDFLMNYIGAPDALIEFNENVYVADSPINIERFNELFQQISGGVFIPETPSLDPLNIYSFQGNPFTAYTSTTTIETVTTTIDDYPVDSEGYPSPRTNTENMFFQKGEGWFEQTPQHRSPEELIITTNSFTGQNLNVQTQLEPFTYGQKYLETFRNFPFLNYGFSLKKVNDNKKSWSDLQPPLRKNTDDLFDAYYTVSDDRLVLNVKNVDLFLNPAQALVYDVWYLSNTQNYPIPSSGLSNPYPQVGGVDWTFINPQPQYETFFEFYKTFWSNMINVRNRQFSSDGKTSGYPTLQSLFWKYLTMYQDVGIQNDNFNYQNMIEYINGLGDSWIRLVEQFMPATTIWNTGTKFENSIFHRQKFVYRRQRMCQTVSKNVTGPISNGTIEGTLGSPSITYPILFVDQSYVIDAYNITLQDWITQNGCNPNPNNVSVYFGFSFTINGVNFVYQGDPNTYFNGGPTLTNDQWYAIVISGFADIQNQLSLYGITATITFDGNMLYYILESNNVTFFETAPSSTDINIIVHLTTSCL</sequence>
<protein>
    <submittedName>
        <fullName evidence="1">Uncharacterized protein</fullName>
    </submittedName>
</protein>
<name>A0A6J5L8T1_9CAUD</name>
<accession>A0A6J5L8T1</accession>
<gene>
    <name evidence="1" type="ORF">UFOVP117_57</name>
</gene>
<dbReference type="EMBL" id="LR796235">
    <property type="protein sequence ID" value="CAB4129656.1"/>
    <property type="molecule type" value="Genomic_DNA"/>
</dbReference>
<organism evidence="1">
    <name type="scientific">uncultured Caudovirales phage</name>
    <dbReference type="NCBI Taxonomy" id="2100421"/>
    <lineage>
        <taxon>Viruses</taxon>
        <taxon>Duplodnaviria</taxon>
        <taxon>Heunggongvirae</taxon>
        <taxon>Uroviricota</taxon>
        <taxon>Caudoviricetes</taxon>
        <taxon>Peduoviridae</taxon>
        <taxon>Maltschvirus</taxon>
        <taxon>Maltschvirus maltsch</taxon>
    </lineage>
</organism>
<reference evidence="1" key="1">
    <citation type="submission" date="2020-04" db="EMBL/GenBank/DDBJ databases">
        <authorList>
            <person name="Chiriac C."/>
            <person name="Salcher M."/>
            <person name="Ghai R."/>
            <person name="Kavagutti S V."/>
        </authorList>
    </citation>
    <scope>NUCLEOTIDE SEQUENCE</scope>
</reference>
<proteinExistence type="predicted"/>